<organism evidence="1 2">
    <name type="scientific">Camellia lanceoleosa</name>
    <dbReference type="NCBI Taxonomy" id="1840588"/>
    <lineage>
        <taxon>Eukaryota</taxon>
        <taxon>Viridiplantae</taxon>
        <taxon>Streptophyta</taxon>
        <taxon>Embryophyta</taxon>
        <taxon>Tracheophyta</taxon>
        <taxon>Spermatophyta</taxon>
        <taxon>Magnoliopsida</taxon>
        <taxon>eudicotyledons</taxon>
        <taxon>Gunneridae</taxon>
        <taxon>Pentapetalae</taxon>
        <taxon>asterids</taxon>
        <taxon>Ericales</taxon>
        <taxon>Theaceae</taxon>
        <taxon>Camellia</taxon>
    </lineage>
</organism>
<evidence type="ECO:0000313" key="1">
    <source>
        <dbReference type="EMBL" id="KAI7995390.1"/>
    </source>
</evidence>
<accession>A0ACC0G2X5</accession>
<gene>
    <name evidence="1" type="ORF">LOK49_LG11G00472</name>
</gene>
<protein>
    <submittedName>
        <fullName evidence="1">Uncharacterized protein</fullName>
    </submittedName>
</protein>
<sequence length="150" mass="15495">MEPSPPRPPLGWLSPLRGSPSSQRPLPQLRRPPLLGSAPPPHPPLAWPGWPLPPLSPSFFSGMAPLHLASTSFSSSPPPVPPSPSTTSPSEGLLEAVVEQTPPTPSLPTLLAEGESSPSPLAEEVGRLGPLRISEPSVALPDPPPPAPSS</sequence>
<name>A0ACC0G2X5_9ERIC</name>
<reference evidence="1 2" key="1">
    <citation type="journal article" date="2022" name="Plant J.">
        <title>Chromosome-level genome of Camellia lanceoleosa provides a valuable resource for understanding genome evolution and self-incompatibility.</title>
        <authorList>
            <person name="Gong W."/>
            <person name="Xiao S."/>
            <person name="Wang L."/>
            <person name="Liao Z."/>
            <person name="Chang Y."/>
            <person name="Mo W."/>
            <person name="Hu G."/>
            <person name="Li W."/>
            <person name="Zhao G."/>
            <person name="Zhu H."/>
            <person name="Hu X."/>
            <person name="Ji K."/>
            <person name="Xiang X."/>
            <person name="Song Q."/>
            <person name="Yuan D."/>
            <person name="Jin S."/>
            <person name="Zhang L."/>
        </authorList>
    </citation>
    <scope>NUCLEOTIDE SEQUENCE [LARGE SCALE GENOMIC DNA]</scope>
    <source>
        <strain evidence="1">SQ_2022a</strain>
    </source>
</reference>
<proteinExistence type="predicted"/>
<keyword evidence="2" id="KW-1185">Reference proteome</keyword>
<evidence type="ECO:0000313" key="2">
    <source>
        <dbReference type="Proteomes" id="UP001060215"/>
    </source>
</evidence>
<dbReference type="Proteomes" id="UP001060215">
    <property type="component" value="Chromosome 12"/>
</dbReference>
<comment type="caution">
    <text evidence="1">The sequence shown here is derived from an EMBL/GenBank/DDBJ whole genome shotgun (WGS) entry which is preliminary data.</text>
</comment>
<dbReference type="EMBL" id="CM045769">
    <property type="protein sequence ID" value="KAI7995390.1"/>
    <property type="molecule type" value="Genomic_DNA"/>
</dbReference>